<gene>
    <name evidence="2" type="ORF">CSSPTR1EN2_LOCUS11749</name>
</gene>
<dbReference type="Proteomes" id="UP001497512">
    <property type="component" value="Chromosome 19"/>
</dbReference>
<feature type="compositionally biased region" description="Basic and acidic residues" evidence="1">
    <location>
        <begin position="107"/>
        <end position="123"/>
    </location>
</feature>
<name>A0ABP0U5V5_9BRYO</name>
<reference evidence="2" key="1">
    <citation type="submission" date="2024-02" db="EMBL/GenBank/DDBJ databases">
        <authorList>
            <consortium name="ELIXIR-Norway"/>
            <consortium name="Elixir Norway"/>
        </authorList>
    </citation>
    <scope>NUCLEOTIDE SEQUENCE</scope>
</reference>
<evidence type="ECO:0000313" key="3">
    <source>
        <dbReference type="Proteomes" id="UP001497512"/>
    </source>
</evidence>
<proteinExistence type="predicted"/>
<evidence type="ECO:0000256" key="1">
    <source>
        <dbReference type="SAM" id="MobiDB-lite"/>
    </source>
</evidence>
<keyword evidence="3" id="KW-1185">Reference proteome</keyword>
<feature type="region of interest" description="Disordered" evidence="1">
    <location>
        <begin position="31"/>
        <end position="156"/>
    </location>
</feature>
<dbReference type="EMBL" id="OZ019911">
    <property type="protein sequence ID" value="CAK9213463.1"/>
    <property type="molecule type" value="Genomic_DNA"/>
</dbReference>
<evidence type="ECO:0000313" key="2">
    <source>
        <dbReference type="EMBL" id="CAK9213463.1"/>
    </source>
</evidence>
<organism evidence="2 3">
    <name type="scientific">Sphagnum troendelagicum</name>
    <dbReference type="NCBI Taxonomy" id="128251"/>
    <lineage>
        <taxon>Eukaryota</taxon>
        <taxon>Viridiplantae</taxon>
        <taxon>Streptophyta</taxon>
        <taxon>Embryophyta</taxon>
        <taxon>Bryophyta</taxon>
        <taxon>Sphagnophytina</taxon>
        <taxon>Sphagnopsida</taxon>
        <taxon>Sphagnales</taxon>
        <taxon>Sphagnaceae</taxon>
        <taxon>Sphagnum</taxon>
    </lineage>
</organism>
<protein>
    <submittedName>
        <fullName evidence="2">Uncharacterized protein</fullName>
    </submittedName>
</protein>
<accession>A0ABP0U5V5</accession>
<sequence>MPMSRVRIAFGVNVVEVQRSSSENDTVTVVTHGHGEQETGLAAADEQPKVTDGIDVETPTVEEKYSIVEEDQNGGVNTGGVGNDGRDSTGVGDGGASTGAGDDEEPSFEKATEATSYGEKEKTAIPPPAATADEQPSNRRKLLLLERSQPRPRRRPIVLLLMNPDLMKE</sequence>